<gene>
    <name evidence="9" type="ORF">ET475_00405</name>
</gene>
<evidence type="ECO:0000259" key="8">
    <source>
        <dbReference type="Pfam" id="PF13396"/>
    </source>
</evidence>
<dbReference type="EMBL" id="CP035494">
    <property type="protein sequence ID" value="QAY58614.1"/>
    <property type="molecule type" value="Genomic_DNA"/>
</dbReference>
<keyword evidence="4 7" id="KW-1133">Transmembrane helix</keyword>
<feature type="domain" description="Cardiolipin synthase N-terminal" evidence="8">
    <location>
        <begin position="12"/>
        <end position="56"/>
    </location>
</feature>
<evidence type="ECO:0000256" key="1">
    <source>
        <dbReference type="ARBA" id="ARBA00004651"/>
    </source>
</evidence>
<evidence type="ECO:0000256" key="5">
    <source>
        <dbReference type="ARBA" id="ARBA00023136"/>
    </source>
</evidence>
<evidence type="ECO:0000313" key="10">
    <source>
        <dbReference type="Proteomes" id="UP000293995"/>
    </source>
</evidence>
<evidence type="ECO:0000256" key="3">
    <source>
        <dbReference type="ARBA" id="ARBA00022692"/>
    </source>
</evidence>
<evidence type="ECO:0000256" key="2">
    <source>
        <dbReference type="ARBA" id="ARBA00022475"/>
    </source>
</evidence>
<evidence type="ECO:0000256" key="4">
    <source>
        <dbReference type="ARBA" id="ARBA00022989"/>
    </source>
</evidence>
<dbReference type="GO" id="GO:0005886">
    <property type="term" value="C:plasma membrane"/>
    <property type="evidence" value="ECO:0007669"/>
    <property type="project" value="UniProtKB-SubCell"/>
</dbReference>
<protein>
    <recommendedName>
        <fullName evidence="8">Cardiolipin synthase N-terminal domain-containing protein</fullName>
    </recommendedName>
</protein>
<evidence type="ECO:0000313" key="9">
    <source>
        <dbReference type="EMBL" id="QAY58614.1"/>
    </source>
</evidence>
<dbReference type="RefSeq" id="WP_129384981.1">
    <property type="nucleotide sequence ID" value="NZ_CP035494.1"/>
</dbReference>
<proteinExistence type="predicted"/>
<comment type="subcellular location">
    <subcellularLocation>
        <location evidence="1">Cell membrane</location>
        <topology evidence="1">Multi-pass membrane protein</topology>
    </subcellularLocation>
</comment>
<organism evidence="9 10">
    <name type="scientific">Microbacterium protaetiae</name>
    <dbReference type="NCBI Taxonomy" id="2509458"/>
    <lineage>
        <taxon>Bacteria</taxon>
        <taxon>Bacillati</taxon>
        <taxon>Actinomycetota</taxon>
        <taxon>Actinomycetes</taxon>
        <taxon>Micrococcales</taxon>
        <taxon>Microbacteriaceae</taxon>
        <taxon>Microbacterium</taxon>
    </lineage>
</organism>
<feature type="transmembrane region" description="Helical" evidence="7">
    <location>
        <begin position="35"/>
        <end position="54"/>
    </location>
</feature>
<keyword evidence="10" id="KW-1185">Reference proteome</keyword>
<sequence>MSIVFTLLVVAATVFAVVDIIVRDEGQIKHMPKALWLLLVILLPLIGVILWFTIGREYADGAPRMPRLQRRPRSARPPASLPAPMMPSRPRDTRTTEQQLADLEREIEEDRRRAELRRRQQGDQSAESAE</sequence>
<keyword evidence="5 7" id="KW-0472">Membrane</keyword>
<dbReference type="InterPro" id="IPR027379">
    <property type="entry name" value="CLS_N"/>
</dbReference>
<dbReference type="Pfam" id="PF13396">
    <property type="entry name" value="PLDc_N"/>
    <property type="match status" value="1"/>
</dbReference>
<keyword evidence="2" id="KW-1003">Cell membrane</keyword>
<reference evidence="9 10" key="1">
    <citation type="submission" date="2019-01" db="EMBL/GenBank/DDBJ databases">
        <title>Genome sequencing of strain DFW100M-13.</title>
        <authorList>
            <person name="Heo J."/>
            <person name="Kim S.-J."/>
            <person name="Kim J.-S."/>
            <person name="Hong S.-B."/>
            <person name="Kwon S.-W."/>
        </authorList>
    </citation>
    <scope>NUCLEOTIDE SEQUENCE [LARGE SCALE GENOMIC DNA]</scope>
    <source>
        <strain evidence="9 10">DFW100M-13</strain>
    </source>
</reference>
<dbReference type="AlphaFoldDB" id="A0A4P6E9M1"/>
<feature type="compositionally biased region" description="Basic and acidic residues" evidence="6">
    <location>
        <begin position="102"/>
        <end position="121"/>
    </location>
</feature>
<feature type="region of interest" description="Disordered" evidence="6">
    <location>
        <begin position="63"/>
        <end position="130"/>
    </location>
</feature>
<evidence type="ECO:0000256" key="7">
    <source>
        <dbReference type="SAM" id="Phobius"/>
    </source>
</evidence>
<accession>A0A4P6E9M1</accession>
<name>A0A4P6E9M1_9MICO</name>
<dbReference type="KEGG" id="mprt:ET475_00405"/>
<evidence type="ECO:0000256" key="6">
    <source>
        <dbReference type="SAM" id="MobiDB-lite"/>
    </source>
</evidence>
<dbReference type="Proteomes" id="UP000293995">
    <property type="component" value="Chromosome"/>
</dbReference>
<keyword evidence="3 7" id="KW-0812">Transmembrane</keyword>